<keyword evidence="2" id="KW-0238">DNA-binding</keyword>
<keyword evidence="3" id="KW-1185">Reference proteome</keyword>
<feature type="domain" description="HTH LytTR-type" evidence="1">
    <location>
        <begin position="7"/>
        <end position="111"/>
    </location>
</feature>
<dbReference type="PANTHER" id="PTHR37299">
    <property type="entry name" value="TRANSCRIPTIONAL REGULATOR-RELATED"/>
    <property type="match status" value="1"/>
</dbReference>
<dbReference type="PANTHER" id="PTHR37299:SF1">
    <property type="entry name" value="STAGE 0 SPORULATION PROTEIN A HOMOLOG"/>
    <property type="match status" value="1"/>
</dbReference>
<reference evidence="3" key="1">
    <citation type="journal article" date="2019" name="Int. J. Syst. Evol. Microbiol.">
        <title>The Global Catalogue of Microorganisms (GCM) 10K type strain sequencing project: providing services to taxonomists for standard genome sequencing and annotation.</title>
        <authorList>
            <consortium name="The Broad Institute Genomics Platform"/>
            <consortium name="The Broad Institute Genome Sequencing Center for Infectious Disease"/>
            <person name="Wu L."/>
            <person name="Ma J."/>
        </authorList>
    </citation>
    <scope>NUCLEOTIDE SEQUENCE [LARGE SCALE GENOMIC DNA]</scope>
    <source>
        <strain evidence="3">KCTC 52490</strain>
    </source>
</reference>
<dbReference type="Gene3D" id="2.40.50.1020">
    <property type="entry name" value="LytTr DNA-binding domain"/>
    <property type="match status" value="1"/>
</dbReference>
<name>A0ABW6ASI2_9BACT</name>
<organism evidence="2 3">
    <name type="scientific">Spirosoma flavum</name>
    <dbReference type="NCBI Taxonomy" id="2048557"/>
    <lineage>
        <taxon>Bacteria</taxon>
        <taxon>Pseudomonadati</taxon>
        <taxon>Bacteroidota</taxon>
        <taxon>Cytophagia</taxon>
        <taxon>Cytophagales</taxon>
        <taxon>Cytophagaceae</taxon>
        <taxon>Spirosoma</taxon>
    </lineage>
</organism>
<dbReference type="GO" id="GO:0003677">
    <property type="term" value="F:DNA binding"/>
    <property type="evidence" value="ECO:0007669"/>
    <property type="project" value="UniProtKB-KW"/>
</dbReference>
<proteinExistence type="predicted"/>
<evidence type="ECO:0000259" key="1">
    <source>
        <dbReference type="PROSITE" id="PS50930"/>
    </source>
</evidence>
<sequence length="112" mass="12832">MTAKPEIPLRIPGYRHLQNGLLISRLEGNGNYTIVHLQGDHKPLLVSQTLKRFESILPHFIRISKSMMVNPTVVQQVIREDAKVVYLKLTNGLCLPISRRRIPETLDRLGRL</sequence>
<gene>
    <name evidence="2" type="ORF">ACFS25_27630</name>
</gene>
<dbReference type="RefSeq" id="WP_381507789.1">
    <property type="nucleotide sequence ID" value="NZ_JBHUOM010000038.1"/>
</dbReference>
<dbReference type="InterPro" id="IPR007492">
    <property type="entry name" value="LytTR_DNA-bd_dom"/>
</dbReference>
<dbReference type="InterPro" id="IPR046947">
    <property type="entry name" value="LytR-like"/>
</dbReference>
<comment type="caution">
    <text evidence="2">The sequence shown here is derived from an EMBL/GenBank/DDBJ whole genome shotgun (WGS) entry which is preliminary data.</text>
</comment>
<evidence type="ECO:0000313" key="3">
    <source>
        <dbReference type="Proteomes" id="UP001597512"/>
    </source>
</evidence>
<dbReference type="PROSITE" id="PS50930">
    <property type="entry name" value="HTH_LYTTR"/>
    <property type="match status" value="1"/>
</dbReference>
<dbReference type="Pfam" id="PF04397">
    <property type="entry name" value="LytTR"/>
    <property type="match status" value="1"/>
</dbReference>
<dbReference type="SMART" id="SM00850">
    <property type="entry name" value="LytTR"/>
    <property type="match status" value="1"/>
</dbReference>
<protein>
    <submittedName>
        <fullName evidence="2">LytTR family DNA-binding domain-containing protein</fullName>
    </submittedName>
</protein>
<dbReference type="Proteomes" id="UP001597512">
    <property type="component" value="Unassembled WGS sequence"/>
</dbReference>
<accession>A0ABW6ASI2</accession>
<evidence type="ECO:0000313" key="2">
    <source>
        <dbReference type="EMBL" id="MFD2937574.1"/>
    </source>
</evidence>
<dbReference type="EMBL" id="JBHUOM010000038">
    <property type="protein sequence ID" value="MFD2937574.1"/>
    <property type="molecule type" value="Genomic_DNA"/>
</dbReference>